<dbReference type="OrthoDB" id="305081at2759"/>
<evidence type="ECO:0000313" key="2">
    <source>
        <dbReference type="EMBL" id="CAD8073124.1"/>
    </source>
</evidence>
<dbReference type="Proteomes" id="UP000692954">
    <property type="component" value="Unassembled WGS sequence"/>
</dbReference>
<gene>
    <name evidence="2" type="ORF">PSON_ATCC_30995.1.T0300138</name>
</gene>
<protein>
    <submittedName>
        <fullName evidence="2">Uncharacterized protein</fullName>
    </submittedName>
</protein>
<comment type="caution">
    <text evidence="2">The sequence shown here is derived from an EMBL/GenBank/DDBJ whole genome shotgun (WGS) entry which is preliminary data.</text>
</comment>
<reference evidence="2" key="1">
    <citation type="submission" date="2021-01" db="EMBL/GenBank/DDBJ databases">
        <authorList>
            <consortium name="Genoscope - CEA"/>
            <person name="William W."/>
        </authorList>
    </citation>
    <scope>NUCLEOTIDE SEQUENCE</scope>
</reference>
<accession>A0A8S1MCS2</accession>
<dbReference type="EMBL" id="CAJJDN010000030">
    <property type="protein sequence ID" value="CAD8073124.1"/>
    <property type="molecule type" value="Genomic_DNA"/>
</dbReference>
<evidence type="ECO:0000313" key="3">
    <source>
        <dbReference type="Proteomes" id="UP000692954"/>
    </source>
</evidence>
<dbReference type="AlphaFoldDB" id="A0A8S1MCS2"/>
<feature type="region of interest" description="Disordered" evidence="1">
    <location>
        <begin position="1"/>
        <end position="40"/>
    </location>
</feature>
<proteinExistence type="predicted"/>
<feature type="compositionally biased region" description="Low complexity" evidence="1">
    <location>
        <begin position="1"/>
        <end position="11"/>
    </location>
</feature>
<keyword evidence="3" id="KW-1185">Reference proteome</keyword>
<name>A0A8S1MCS2_9CILI</name>
<sequence length="260" mass="30750">MQQQQQTQKSQNPTDQKKNKIGKPKGMNSQKPLDKTYAWSSNQQSTQAVQTLTRLGRFICFQQTGSKRPALNQNIQNIPGIFLNNIQIQIAKNIGEWCQITHKSNKNAVVFFFSSTHPEFQIIDGIPFLKNNYEQFGNYPPLQKLAPMLNWKFLNEYFQYLEFQNGQSQIYNIQSFFYQEKNKILKQAETILQCLFTKYLIFQLEETDLQDKSSDEQNLESQYQEFYNKPETKQDYENCVKELLACMQIEEEFDQQYECN</sequence>
<organism evidence="2 3">
    <name type="scientific">Paramecium sonneborni</name>
    <dbReference type="NCBI Taxonomy" id="65129"/>
    <lineage>
        <taxon>Eukaryota</taxon>
        <taxon>Sar</taxon>
        <taxon>Alveolata</taxon>
        <taxon>Ciliophora</taxon>
        <taxon>Intramacronucleata</taxon>
        <taxon>Oligohymenophorea</taxon>
        <taxon>Peniculida</taxon>
        <taxon>Parameciidae</taxon>
        <taxon>Paramecium</taxon>
    </lineage>
</organism>
<evidence type="ECO:0000256" key="1">
    <source>
        <dbReference type="SAM" id="MobiDB-lite"/>
    </source>
</evidence>